<evidence type="ECO:0008006" key="4">
    <source>
        <dbReference type="Google" id="ProtNLM"/>
    </source>
</evidence>
<accession>A0A2H0UIU9</accession>
<dbReference type="InterPro" id="IPR001940">
    <property type="entry name" value="Peptidase_S1C"/>
</dbReference>
<dbReference type="GO" id="GO:0004252">
    <property type="term" value="F:serine-type endopeptidase activity"/>
    <property type="evidence" value="ECO:0007669"/>
    <property type="project" value="InterPro"/>
</dbReference>
<proteinExistence type="predicted"/>
<dbReference type="InterPro" id="IPR009003">
    <property type="entry name" value="Peptidase_S1_PA"/>
</dbReference>
<name>A0A2H0UIU9_9BACT</name>
<dbReference type="GO" id="GO:0006508">
    <property type="term" value="P:proteolysis"/>
    <property type="evidence" value="ECO:0007669"/>
    <property type="project" value="InterPro"/>
</dbReference>
<evidence type="ECO:0000313" key="3">
    <source>
        <dbReference type="Proteomes" id="UP000229612"/>
    </source>
</evidence>
<dbReference type="SUPFAM" id="SSF50494">
    <property type="entry name" value="Trypsin-like serine proteases"/>
    <property type="match status" value="1"/>
</dbReference>
<dbReference type="InterPro" id="IPR043504">
    <property type="entry name" value="Peptidase_S1_PA_chymotrypsin"/>
</dbReference>
<dbReference type="PANTHER" id="PTHR43019">
    <property type="entry name" value="SERINE ENDOPROTEASE DEGS"/>
    <property type="match status" value="1"/>
</dbReference>
<dbReference type="EMBL" id="PFBG01000037">
    <property type="protein sequence ID" value="PIR85626.1"/>
    <property type="molecule type" value="Genomic_DNA"/>
</dbReference>
<dbReference type="PANTHER" id="PTHR43019:SF23">
    <property type="entry name" value="PROTEASE DO-LIKE 5, CHLOROPLASTIC"/>
    <property type="match status" value="1"/>
</dbReference>
<comment type="caution">
    <text evidence="2">The sequence shown here is derived from an EMBL/GenBank/DDBJ whole genome shotgun (WGS) entry which is preliminary data.</text>
</comment>
<keyword evidence="1" id="KW-0812">Transmembrane</keyword>
<evidence type="ECO:0000256" key="1">
    <source>
        <dbReference type="SAM" id="Phobius"/>
    </source>
</evidence>
<evidence type="ECO:0000313" key="2">
    <source>
        <dbReference type="EMBL" id="PIR85626.1"/>
    </source>
</evidence>
<dbReference type="Gene3D" id="2.40.10.10">
    <property type="entry name" value="Trypsin-like serine proteases"/>
    <property type="match status" value="2"/>
</dbReference>
<dbReference type="Proteomes" id="UP000229612">
    <property type="component" value="Unassembled WGS sequence"/>
</dbReference>
<keyword evidence="1" id="KW-1133">Transmembrane helix</keyword>
<dbReference type="PRINTS" id="PR00834">
    <property type="entry name" value="PROTEASES2C"/>
</dbReference>
<dbReference type="AlphaFoldDB" id="A0A2H0UIU9"/>
<feature type="transmembrane region" description="Helical" evidence="1">
    <location>
        <begin position="62"/>
        <end position="82"/>
    </location>
</feature>
<organism evidence="2 3">
    <name type="scientific">Candidatus Kaiserbacteria bacterium CG10_big_fil_rev_8_21_14_0_10_44_10</name>
    <dbReference type="NCBI Taxonomy" id="1974606"/>
    <lineage>
        <taxon>Bacteria</taxon>
        <taxon>Candidatus Kaiseribacteriota</taxon>
    </lineage>
</organism>
<dbReference type="Pfam" id="PF13365">
    <property type="entry name" value="Trypsin_2"/>
    <property type="match status" value="1"/>
</dbReference>
<keyword evidence="1" id="KW-0472">Membrane</keyword>
<sequence>MSLSCKDSQKCTVRISHILLSNMYCKSCGNELGSGSKFCRDCGLQVLMYQSIRKKIPWARRYDSALIAIAALFVGGIFLMIVTPDDQALDRSYSTLIEELLSARSDRPASSFIGKGFSAKQMLSKKDSIPSAVVNIICQDNASGGSGGSGTIIDPGGLVLTNNHIIPENDEGEPTINSCIITLPNPQTGKVDQMYTAKPLPLPGISGDYDLAFFSIKGPYVDENGKSYGVKTDTYPAFEGCENNNPILGQKIRLYGYPEISAGGWYLTVTEGVVSAIPNDGTIITSAKVSHGNSGGLAVDENGCIIGVPSRISSDKSESLGVIISNKIVNLFIDDFGSVLDEMSKTKQ</sequence>
<gene>
    <name evidence="2" type="ORF">COU14_03360</name>
</gene>
<protein>
    <recommendedName>
        <fullName evidence="4">Zinc-ribbon domain-containing protein</fullName>
    </recommendedName>
</protein>
<reference evidence="3" key="1">
    <citation type="submission" date="2017-09" db="EMBL/GenBank/DDBJ databases">
        <title>Depth-based differentiation of microbial function through sediment-hosted aquifers and enrichment of novel symbionts in the deep terrestrial subsurface.</title>
        <authorList>
            <person name="Probst A.J."/>
            <person name="Ladd B."/>
            <person name="Jarett J.K."/>
            <person name="Geller-Mcgrath D.E."/>
            <person name="Sieber C.M.K."/>
            <person name="Emerson J.B."/>
            <person name="Anantharaman K."/>
            <person name="Thomas B.C."/>
            <person name="Malmstrom R."/>
            <person name="Stieglmeier M."/>
            <person name="Klingl A."/>
            <person name="Woyke T."/>
            <person name="Ryan C.M."/>
            <person name="Banfield J.F."/>
        </authorList>
    </citation>
    <scope>NUCLEOTIDE SEQUENCE [LARGE SCALE GENOMIC DNA]</scope>
</reference>